<dbReference type="Gene3D" id="3.15.20.10">
    <property type="entry name" value="Bactericidal permeability-increasing protein, domain 2"/>
    <property type="match status" value="1"/>
</dbReference>
<keyword evidence="3" id="KW-1185">Reference proteome</keyword>
<sequence>MIYNTLWCIILLVTCEGFASRRSNPKLLNVDSSKRWNKEIRSKTFFQSLRKTENFELAKNLVDSYILDSDSDEYEYDSIESSYSEQDIHKRDEMSIGISPNMMNYNLQKLKKLILESSMWVDEHTHANRQHKSIDNNDEDDGNVDNPGIVVRVTQKAFHFVATIRSKTFFQSLQKTENFELAKNLVDSYILDSDSDEYEYDSIESSYSEQDIHKRDEMSIGISPNMMNYNLQKLKKLILESSMWVDEHTHANRQHKSIDNNDEDDGNVDNPGIVVRVTQKAFHFVATNLMRIFQEEIDDRPLSEFSRVLMRLNVSILAPRINEVTMPELDYRRLSENSIKISSIGGSAKLNGKYHAVYKTVREGQFTVQMENFDVNLRIKFAKTFAGYLQLVDMSCDAVIRSVVVRLSPKLHEQINEGLRETITELAQQKICEVIDIYVRKIDARLKSLAYYSPVTVESTSIASQLRLDTTLSDEAVLSDIYLDIPLRGAFIADNTTRTPFYPSPISSTSIASQLRLDTTLSDEAVLSDIYLDIPLRGAFIADNTTRTPFYPSPISKQMFIEGRMEARVRSPPVVVLNDVGAHIGLNLSVDISYKEEDEDERVRAVLLTFNIKLQLHAEGLSINNTSPEGEQQRFRINTSISISHLEVSSAIAYVESMNAFASNLPFYLEEKKSRIEELLRKNLHVVVPLSVNELIGVNSIYGLFRSRTLVLGFDVGLHKKLFEHFSLPI</sequence>
<dbReference type="InterPro" id="IPR032942">
    <property type="entry name" value="BPI/LBP/Plunc"/>
</dbReference>
<evidence type="ECO:0000256" key="1">
    <source>
        <dbReference type="SAM" id="SignalP"/>
    </source>
</evidence>
<dbReference type="InterPro" id="IPR017943">
    <property type="entry name" value="Bactericidal_perm-incr_a/b_dom"/>
</dbReference>
<accession>A0A9J2Q051</accession>
<dbReference type="GO" id="GO:0008289">
    <property type="term" value="F:lipid binding"/>
    <property type="evidence" value="ECO:0007669"/>
    <property type="project" value="InterPro"/>
</dbReference>
<dbReference type="InterPro" id="IPR017942">
    <property type="entry name" value="Lipid-bd_serum_glycop_N"/>
</dbReference>
<name>A0A9J2Q051_ASCLU</name>
<dbReference type="SUPFAM" id="SSF55394">
    <property type="entry name" value="Bactericidal permeability-increasing protein, BPI"/>
    <property type="match status" value="1"/>
</dbReference>
<dbReference type="PANTHER" id="PTHR10504">
    <property type="entry name" value="BACTERICIDAL PERMEABILITY-INCREASING BPI PROTEIN-RELATED"/>
    <property type="match status" value="1"/>
</dbReference>
<dbReference type="GO" id="GO:0005615">
    <property type="term" value="C:extracellular space"/>
    <property type="evidence" value="ECO:0007669"/>
    <property type="project" value="TreeGrafter"/>
</dbReference>
<dbReference type="Proteomes" id="UP000036681">
    <property type="component" value="Unplaced"/>
</dbReference>
<dbReference type="AlphaFoldDB" id="A0A9J2Q051"/>
<keyword evidence="1" id="KW-0732">Signal</keyword>
<proteinExistence type="predicted"/>
<dbReference type="Pfam" id="PF01273">
    <property type="entry name" value="LBP_BPI_CETP"/>
    <property type="match status" value="1"/>
</dbReference>
<dbReference type="WBParaSite" id="ALUE_0001484401-mRNA-1">
    <property type="protein sequence ID" value="ALUE_0001484401-mRNA-1"/>
    <property type="gene ID" value="ALUE_0001484401"/>
</dbReference>
<reference evidence="4" key="1">
    <citation type="submission" date="2023-03" db="UniProtKB">
        <authorList>
            <consortium name="WormBaseParasite"/>
        </authorList>
    </citation>
    <scope>IDENTIFICATION</scope>
</reference>
<dbReference type="PANTHER" id="PTHR10504:SF131">
    <property type="entry name" value="BPI2 DOMAIN-CONTAINING PROTEIN"/>
    <property type="match status" value="1"/>
</dbReference>
<evidence type="ECO:0000313" key="4">
    <source>
        <dbReference type="WBParaSite" id="ALUE_0001484401-mRNA-1"/>
    </source>
</evidence>
<dbReference type="Gene3D" id="3.15.10.10">
    <property type="entry name" value="Bactericidal permeability-increasing protein, domain 1"/>
    <property type="match status" value="1"/>
</dbReference>
<feature type="domain" description="Lipid-binding serum glycoprotein N-terminal" evidence="2">
    <location>
        <begin position="301"/>
        <end position="438"/>
    </location>
</feature>
<feature type="signal peptide" evidence="1">
    <location>
        <begin position="1"/>
        <end position="17"/>
    </location>
</feature>
<organism evidence="3 4">
    <name type="scientific">Ascaris lumbricoides</name>
    <name type="common">Giant roundworm</name>
    <dbReference type="NCBI Taxonomy" id="6252"/>
    <lineage>
        <taxon>Eukaryota</taxon>
        <taxon>Metazoa</taxon>
        <taxon>Ecdysozoa</taxon>
        <taxon>Nematoda</taxon>
        <taxon>Chromadorea</taxon>
        <taxon>Rhabditida</taxon>
        <taxon>Spirurina</taxon>
        <taxon>Ascaridomorpha</taxon>
        <taxon>Ascaridoidea</taxon>
        <taxon>Ascarididae</taxon>
        <taxon>Ascaris</taxon>
    </lineage>
</organism>
<evidence type="ECO:0000259" key="2">
    <source>
        <dbReference type="Pfam" id="PF01273"/>
    </source>
</evidence>
<protein>
    <submittedName>
        <fullName evidence="4">Lipid-binding serum glycoprotein N-terminal domain-containing protein</fullName>
    </submittedName>
</protein>
<feature type="chain" id="PRO_5039952980" evidence="1">
    <location>
        <begin position="18"/>
        <end position="730"/>
    </location>
</feature>
<evidence type="ECO:0000313" key="3">
    <source>
        <dbReference type="Proteomes" id="UP000036681"/>
    </source>
</evidence>